<name>A0A2N5ZLT1_MUIH1</name>
<evidence type="ECO:0000259" key="1">
    <source>
        <dbReference type="Pfam" id="PF09924"/>
    </source>
</evidence>
<dbReference type="PANTHER" id="PTHR41373:SF1">
    <property type="entry name" value="PHOSPHATIDYLGLYCEROL LYSYLTRANSFERASE C-TERMINAL DOMAIN-CONTAINING PROTEIN"/>
    <property type="match status" value="1"/>
</dbReference>
<evidence type="ECO:0000313" key="3">
    <source>
        <dbReference type="Proteomes" id="UP000234857"/>
    </source>
</evidence>
<dbReference type="PANTHER" id="PTHR41373">
    <property type="entry name" value="DUF2156 DOMAIN-CONTAINING PROTEIN"/>
    <property type="match status" value="1"/>
</dbReference>
<proteinExistence type="predicted"/>
<dbReference type="SUPFAM" id="SSF55729">
    <property type="entry name" value="Acyl-CoA N-acyltransferases (Nat)"/>
    <property type="match status" value="2"/>
</dbReference>
<dbReference type="Proteomes" id="UP000234857">
    <property type="component" value="Unassembled WGS sequence"/>
</dbReference>
<dbReference type="Pfam" id="PF09924">
    <property type="entry name" value="LPG_synthase_C"/>
    <property type="match status" value="1"/>
</dbReference>
<organism evidence="2 3">
    <name type="scientific">Muiribacterium halophilum</name>
    <dbReference type="NCBI Taxonomy" id="2053465"/>
    <lineage>
        <taxon>Bacteria</taxon>
        <taxon>Candidatus Muiribacteriota</taxon>
        <taxon>Candidatus Muiribacteriia</taxon>
        <taxon>Candidatus Muiribacteriales</taxon>
        <taxon>Candidatus Muiribacteriaceae</taxon>
        <taxon>Candidatus Muiribacterium</taxon>
    </lineage>
</organism>
<dbReference type="PIRSF" id="PIRSF018688">
    <property type="entry name" value="UCP018688"/>
    <property type="match status" value="1"/>
</dbReference>
<dbReference type="AlphaFoldDB" id="A0A2N5ZLT1"/>
<dbReference type="EMBL" id="PKTG01000024">
    <property type="protein sequence ID" value="PLX19647.1"/>
    <property type="molecule type" value="Genomic_DNA"/>
</dbReference>
<protein>
    <recommendedName>
        <fullName evidence="1">Phosphatidylglycerol lysyltransferase C-terminal domain-containing protein</fullName>
    </recommendedName>
</protein>
<evidence type="ECO:0000313" key="2">
    <source>
        <dbReference type="EMBL" id="PLX19647.1"/>
    </source>
</evidence>
<sequence>MNRLKSIIVEDKELLLKYLMKYNNYLCEFNFLNLNTWTKEYGFKWMIYNDRLVIYSSKEDIIYMPLGEKLSPEDLLEISDIFLDDGKSGNMMFIFEKFVHENLSFLEKHFSIFPDRANFDYIYETKSLAELKGKKLHKKRNLISQFERRNPEYTVAKLDKEHQEGCLSLCQKWCDLKSCDREDFIIEMKAIKALFERFEKLNGEGLCLIVEDKIVAFSIFSRLSKDTFDVHFEKFDINYKGAAQIINRETARYLQERCNYINREQDMGIPGLRKNKRSYKPVFLAKSYKLIRRKKDKICRK</sequence>
<gene>
    <name evidence="2" type="ORF">C0601_01255</name>
</gene>
<dbReference type="InterPro" id="IPR016732">
    <property type="entry name" value="UCP018688"/>
</dbReference>
<feature type="domain" description="Phosphatidylglycerol lysyltransferase C-terminal" evidence="1">
    <location>
        <begin position="22"/>
        <end position="288"/>
    </location>
</feature>
<dbReference type="InterPro" id="IPR016181">
    <property type="entry name" value="Acyl_CoA_acyltransferase"/>
</dbReference>
<reference evidence="2 3" key="1">
    <citation type="submission" date="2017-11" db="EMBL/GenBank/DDBJ databases">
        <title>Genome-resolved metagenomics identifies genetic mobility, metabolic interactions, and unexpected diversity in perchlorate-reducing communities.</title>
        <authorList>
            <person name="Barnum T.P."/>
            <person name="Figueroa I.A."/>
            <person name="Carlstrom C.I."/>
            <person name="Lucas L.N."/>
            <person name="Engelbrektson A.L."/>
            <person name="Coates J.D."/>
        </authorList>
    </citation>
    <scope>NUCLEOTIDE SEQUENCE [LARGE SCALE GENOMIC DNA]</scope>
    <source>
        <strain evidence="2">BM706</strain>
    </source>
</reference>
<accession>A0A2N5ZLT1</accession>
<dbReference type="InterPro" id="IPR024320">
    <property type="entry name" value="LPG_synthase_C"/>
</dbReference>
<comment type="caution">
    <text evidence="2">The sequence shown here is derived from an EMBL/GenBank/DDBJ whole genome shotgun (WGS) entry which is preliminary data.</text>
</comment>
<dbReference type="Gene3D" id="3.40.630.30">
    <property type="match status" value="1"/>
</dbReference>